<dbReference type="HOGENOM" id="CLU_1534025_0_0_1"/>
<proteinExistence type="predicted"/>
<sequence length="175" mass="20025">MTIEPVQTQCELAPKIANIGFRGSMLLTARTENRKHGLIWSAKEGRKQRWAYRPQPLDIHGEEKWPEMKLKMCVRHWQEQINGTADGIPRAEERVRGGENDCEKQHPFPLPKKGKERFHVINTLAANFERGISSVDEFLPHYLTIFFSSILPPPDQIILLSVFAGVQVINLAFVV</sequence>
<dbReference type="EMBL" id="KB307802">
    <property type="protein sequence ID" value="ELT98570.1"/>
    <property type="molecule type" value="Genomic_DNA"/>
</dbReference>
<reference evidence="2" key="3">
    <citation type="submission" date="2015-06" db="UniProtKB">
        <authorList>
            <consortium name="EnsemblMetazoa"/>
        </authorList>
    </citation>
    <scope>IDENTIFICATION</scope>
</reference>
<evidence type="ECO:0000313" key="2">
    <source>
        <dbReference type="EnsemblMetazoa" id="CapteP208992"/>
    </source>
</evidence>
<reference evidence="3" key="1">
    <citation type="submission" date="2012-12" db="EMBL/GenBank/DDBJ databases">
        <authorList>
            <person name="Hellsten U."/>
            <person name="Grimwood J."/>
            <person name="Chapman J.A."/>
            <person name="Shapiro H."/>
            <person name="Aerts A."/>
            <person name="Otillar R.P."/>
            <person name="Terry A.Y."/>
            <person name="Boore J.L."/>
            <person name="Simakov O."/>
            <person name="Marletaz F."/>
            <person name="Cho S.-J."/>
            <person name="Edsinger-Gonzales E."/>
            <person name="Havlak P."/>
            <person name="Kuo D.-H."/>
            <person name="Larsson T."/>
            <person name="Lv J."/>
            <person name="Arendt D."/>
            <person name="Savage R."/>
            <person name="Osoegawa K."/>
            <person name="de Jong P."/>
            <person name="Lindberg D.R."/>
            <person name="Seaver E.C."/>
            <person name="Weisblat D.A."/>
            <person name="Putnam N.H."/>
            <person name="Grigoriev I.V."/>
            <person name="Rokhsar D.S."/>
        </authorList>
    </citation>
    <scope>NUCLEOTIDE SEQUENCE</scope>
    <source>
        <strain evidence="3">I ESC-2004</strain>
    </source>
</reference>
<dbReference type="EnsemblMetazoa" id="CapteT208992">
    <property type="protein sequence ID" value="CapteP208992"/>
    <property type="gene ID" value="CapteG208992"/>
</dbReference>
<gene>
    <name evidence="1" type="ORF">CAPTEDRAFT_208992</name>
</gene>
<dbReference type="AlphaFoldDB" id="R7U5Y7"/>
<accession>R7U5Y7</accession>
<dbReference type="Proteomes" id="UP000014760">
    <property type="component" value="Unassembled WGS sequence"/>
</dbReference>
<reference evidence="1 3" key="2">
    <citation type="journal article" date="2013" name="Nature">
        <title>Insights into bilaterian evolution from three spiralian genomes.</title>
        <authorList>
            <person name="Simakov O."/>
            <person name="Marletaz F."/>
            <person name="Cho S.J."/>
            <person name="Edsinger-Gonzales E."/>
            <person name="Havlak P."/>
            <person name="Hellsten U."/>
            <person name="Kuo D.H."/>
            <person name="Larsson T."/>
            <person name="Lv J."/>
            <person name="Arendt D."/>
            <person name="Savage R."/>
            <person name="Osoegawa K."/>
            <person name="de Jong P."/>
            <person name="Grimwood J."/>
            <person name="Chapman J.A."/>
            <person name="Shapiro H."/>
            <person name="Aerts A."/>
            <person name="Otillar R.P."/>
            <person name="Terry A.Y."/>
            <person name="Boore J.L."/>
            <person name="Grigoriev I.V."/>
            <person name="Lindberg D.R."/>
            <person name="Seaver E.C."/>
            <person name="Weisblat D.A."/>
            <person name="Putnam N.H."/>
            <person name="Rokhsar D.S."/>
        </authorList>
    </citation>
    <scope>NUCLEOTIDE SEQUENCE</scope>
    <source>
        <strain evidence="1 3">I ESC-2004</strain>
    </source>
</reference>
<name>R7U5Y7_CAPTE</name>
<dbReference type="EMBL" id="AMQN01010429">
    <property type="status" value="NOT_ANNOTATED_CDS"/>
    <property type="molecule type" value="Genomic_DNA"/>
</dbReference>
<evidence type="ECO:0000313" key="1">
    <source>
        <dbReference type="EMBL" id="ELT98570.1"/>
    </source>
</evidence>
<organism evidence="1">
    <name type="scientific">Capitella teleta</name>
    <name type="common">Polychaete worm</name>
    <dbReference type="NCBI Taxonomy" id="283909"/>
    <lineage>
        <taxon>Eukaryota</taxon>
        <taxon>Metazoa</taxon>
        <taxon>Spiralia</taxon>
        <taxon>Lophotrochozoa</taxon>
        <taxon>Annelida</taxon>
        <taxon>Polychaeta</taxon>
        <taxon>Sedentaria</taxon>
        <taxon>Scolecida</taxon>
        <taxon>Capitellidae</taxon>
        <taxon>Capitella</taxon>
    </lineage>
</organism>
<protein>
    <submittedName>
        <fullName evidence="1 2">Uncharacterized protein</fullName>
    </submittedName>
</protein>
<evidence type="ECO:0000313" key="3">
    <source>
        <dbReference type="Proteomes" id="UP000014760"/>
    </source>
</evidence>
<keyword evidence="3" id="KW-1185">Reference proteome</keyword>